<feature type="region of interest" description="Disordered" evidence="1">
    <location>
        <begin position="196"/>
        <end position="220"/>
    </location>
</feature>
<feature type="compositionally biased region" description="Pro residues" evidence="1">
    <location>
        <begin position="199"/>
        <end position="210"/>
    </location>
</feature>
<evidence type="ECO:0000313" key="3">
    <source>
        <dbReference type="EMBL" id="EFP12842.1"/>
    </source>
</evidence>
<evidence type="ECO:0000256" key="1">
    <source>
        <dbReference type="SAM" id="MobiDB-lite"/>
    </source>
</evidence>
<accession>E3MZ05</accession>
<keyword evidence="2" id="KW-0732">Signal</keyword>
<feature type="chain" id="PRO_5015089986" evidence="2">
    <location>
        <begin position="21"/>
        <end position="457"/>
    </location>
</feature>
<dbReference type="eggNOG" id="ENOG502TJWK">
    <property type="taxonomic scope" value="Eukaryota"/>
</dbReference>
<dbReference type="HOGENOM" id="CLU_598861_0_0_1"/>
<keyword evidence="4" id="KW-1185">Reference proteome</keyword>
<organism evidence="4">
    <name type="scientific">Caenorhabditis remanei</name>
    <name type="common">Caenorhabditis vulgaris</name>
    <dbReference type="NCBI Taxonomy" id="31234"/>
    <lineage>
        <taxon>Eukaryota</taxon>
        <taxon>Metazoa</taxon>
        <taxon>Ecdysozoa</taxon>
        <taxon>Nematoda</taxon>
        <taxon>Chromadorea</taxon>
        <taxon>Rhabditida</taxon>
        <taxon>Rhabditina</taxon>
        <taxon>Rhabditomorpha</taxon>
        <taxon>Rhabditoidea</taxon>
        <taxon>Rhabditidae</taxon>
        <taxon>Peloderinae</taxon>
        <taxon>Caenorhabditis</taxon>
    </lineage>
</organism>
<dbReference type="InterPro" id="IPR035940">
    <property type="entry name" value="CAP_sf"/>
</dbReference>
<reference evidence="3" key="1">
    <citation type="submission" date="2007-07" db="EMBL/GenBank/DDBJ databases">
        <title>PCAP assembly of the Caenorhabditis remanei genome.</title>
        <authorList>
            <consortium name="The Caenorhabditis remanei Sequencing Consortium"/>
            <person name="Wilson R.K."/>
        </authorList>
    </citation>
    <scope>NUCLEOTIDE SEQUENCE [LARGE SCALE GENOMIC DNA]</scope>
    <source>
        <strain evidence="3">PB4641</strain>
    </source>
</reference>
<protein>
    <submittedName>
        <fullName evidence="3">Uncharacterized protein</fullName>
    </submittedName>
</protein>
<dbReference type="Proteomes" id="UP000008281">
    <property type="component" value="Unassembled WGS sequence"/>
</dbReference>
<dbReference type="Gene3D" id="3.40.33.10">
    <property type="entry name" value="CAP"/>
    <property type="match status" value="2"/>
</dbReference>
<name>E3MZ05_CAERE</name>
<evidence type="ECO:0000313" key="4">
    <source>
        <dbReference type="Proteomes" id="UP000008281"/>
    </source>
</evidence>
<proteinExistence type="predicted"/>
<sequence length="457" mass="52360">MNLLLIGVVLFGATVHQSTAHNYEELLAKLNYERREYAKANNIPNMYKLEWNQELAEIGEGFLNFAPNFRFIKVGRNRDAMRFDNWVESLEWAHSKKYVVDEIDEIQNTLNSRELDFKEAFEKFASNRRGIGCRYWQRSFAGAVFKRNYSSVCFIGPKYTNTSQIRGPAGSACGDDDVEDGLCVSKLHGEFKLYELPHPALPPPPPPPSSHPQTNLQPEPTVDYSATHGYVELLAKLNYERREFAKAMNISNMYKLKWSESLAEMGKNMPKEWRGLQPNYRYFFVGRNKDAMDLENKLFNWTDAQLKNNWSALKKWTDKNENYSVFLFEPLLPLQTRIGCASVHKEMSYRGYRGQLYAEYSSQCLIGPERSFKNSIRKLGLPGSDCGDDDEEDGLCVSKRDGDIEAFGSPPHSSFGETAHEETTPSDDDLGENDSDAERTPRPPLDNSDLEIDWKKV</sequence>
<dbReference type="EMBL" id="DS268499">
    <property type="protein sequence ID" value="EFP12842.1"/>
    <property type="molecule type" value="Genomic_DNA"/>
</dbReference>
<dbReference type="AlphaFoldDB" id="E3MZ05"/>
<feature type="compositionally biased region" description="Acidic residues" evidence="1">
    <location>
        <begin position="424"/>
        <end position="435"/>
    </location>
</feature>
<evidence type="ECO:0000256" key="2">
    <source>
        <dbReference type="SAM" id="SignalP"/>
    </source>
</evidence>
<dbReference type="SUPFAM" id="SSF55797">
    <property type="entry name" value="PR-1-like"/>
    <property type="match status" value="1"/>
</dbReference>
<feature type="region of interest" description="Disordered" evidence="1">
    <location>
        <begin position="382"/>
        <end position="457"/>
    </location>
</feature>
<gene>
    <name evidence="3" type="ORF">CRE_05062</name>
</gene>
<feature type="signal peptide" evidence="2">
    <location>
        <begin position="1"/>
        <end position="20"/>
    </location>
</feature>